<proteinExistence type="predicted"/>
<name>A0AAP2E1V8_9BACT</name>
<keyword evidence="3" id="KW-1185">Reference proteome</keyword>
<reference evidence="2 3" key="1">
    <citation type="submission" date="2021-05" db="EMBL/GenBank/DDBJ databases">
        <title>A Polyphasic approach of four new species of the genus Ohtaekwangia: Ohtaekwangia histidinii sp. nov., Ohtaekwangia cretensis sp. nov., Ohtaekwangia indiensis sp. nov., Ohtaekwangia reichenbachii sp. nov. from diverse environment.</title>
        <authorList>
            <person name="Octaviana S."/>
        </authorList>
    </citation>
    <scope>NUCLEOTIDE SEQUENCE [LARGE SCALE GENOMIC DNA]</scope>
    <source>
        <strain evidence="2 3">PWU5</strain>
    </source>
</reference>
<comment type="caution">
    <text evidence="2">The sequence shown here is derived from an EMBL/GenBank/DDBJ whole genome shotgun (WGS) entry which is preliminary data.</text>
</comment>
<protein>
    <submittedName>
        <fullName evidence="2">Uncharacterized protein</fullName>
    </submittedName>
</protein>
<accession>A0AAP2E1V8</accession>
<evidence type="ECO:0000256" key="1">
    <source>
        <dbReference type="SAM" id="MobiDB-lite"/>
    </source>
</evidence>
<sequence length="150" mass="17035">MSLKSVKEHNQREIKKAEKDAPSTLELLTEAEKLMPELRTLAYCTTKAVEHGYKENFQATPEGLKSLETSKQYTPEQVHVMNFYRFEGITDPADMSVLYVIRTDDGAKGTLVDAYGTYSDENVAKVMRQVEDIAKRNTTSDNKQYKSTQS</sequence>
<dbReference type="EMBL" id="JAHESE010000036">
    <property type="protein sequence ID" value="MBT1711563.1"/>
    <property type="molecule type" value="Genomic_DNA"/>
</dbReference>
<organism evidence="2 3">
    <name type="scientific">Dawidia cretensis</name>
    <dbReference type="NCBI Taxonomy" id="2782350"/>
    <lineage>
        <taxon>Bacteria</taxon>
        <taxon>Pseudomonadati</taxon>
        <taxon>Bacteroidota</taxon>
        <taxon>Cytophagia</taxon>
        <taxon>Cytophagales</taxon>
        <taxon>Chryseotaleaceae</taxon>
        <taxon>Dawidia</taxon>
    </lineage>
</organism>
<dbReference type="Proteomes" id="UP001319080">
    <property type="component" value="Unassembled WGS sequence"/>
</dbReference>
<dbReference type="AlphaFoldDB" id="A0AAP2E1V8"/>
<gene>
    <name evidence="2" type="ORF">KK062_25190</name>
</gene>
<evidence type="ECO:0000313" key="3">
    <source>
        <dbReference type="Proteomes" id="UP001319080"/>
    </source>
</evidence>
<feature type="region of interest" description="Disordered" evidence="1">
    <location>
        <begin position="1"/>
        <end position="21"/>
    </location>
</feature>
<evidence type="ECO:0000313" key="2">
    <source>
        <dbReference type="EMBL" id="MBT1711563.1"/>
    </source>
</evidence>
<dbReference type="RefSeq" id="WP_254087132.1">
    <property type="nucleotide sequence ID" value="NZ_JAHESE010000036.1"/>
</dbReference>